<keyword evidence="5 7" id="KW-1133">Transmembrane helix</keyword>
<evidence type="ECO:0000256" key="1">
    <source>
        <dbReference type="ARBA" id="ARBA00004651"/>
    </source>
</evidence>
<feature type="transmembrane region" description="Helical" evidence="7">
    <location>
        <begin position="21"/>
        <end position="41"/>
    </location>
</feature>
<dbReference type="SUPFAM" id="SSF161098">
    <property type="entry name" value="MetI-like"/>
    <property type="match status" value="1"/>
</dbReference>
<gene>
    <name evidence="9" type="ORF">ACFQ2I_03135</name>
</gene>
<evidence type="ECO:0000256" key="5">
    <source>
        <dbReference type="ARBA" id="ARBA00022989"/>
    </source>
</evidence>
<dbReference type="PROSITE" id="PS50928">
    <property type="entry name" value="ABC_TM1"/>
    <property type="match status" value="1"/>
</dbReference>
<dbReference type="InterPro" id="IPR000515">
    <property type="entry name" value="MetI-like"/>
</dbReference>
<keyword evidence="6 7" id="KW-0472">Membrane</keyword>
<feature type="transmembrane region" description="Helical" evidence="7">
    <location>
        <begin position="258"/>
        <end position="277"/>
    </location>
</feature>
<feature type="transmembrane region" description="Helical" evidence="7">
    <location>
        <begin position="160"/>
        <end position="187"/>
    </location>
</feature>
<keyword evidence="10" id="KW-1185">Reference proteome</keyword>
<keyword evidence="4 7" id="KW-0812">Transmembrane</keyword>
<dbReference type="Gene3D" id="1.10.3720.10">
    <property type="entry name" value="MetI-like"/>
    <property type="match status" value="1"/>
</dbReference>
<dbReference type="InterPro" id="IPR050809">
    <property type="entry name" value="UgpAE/MalFG_permease"/>
</dbReference>
<evidence type="ECO:0000313" key="10">
    <source>
        <dbReference type="Proteomes" id="UP001596989"/>
    </source>
</evidence>
<dbReference type="InterPro" id="IPR035906">
    <property type="entry name" value="MetI-like_sf"/>
</dbReference>
<feature type="transmembrane region" description="Helical" evidence="7">
    <location>
        <begin position="86"/>
        <end position="105"/>
    </location>
</feature>
<proteinExistence type="predicted"/>
<protein>
    <submittedName>
        <fullName evidence="9">Carbohydrate ABC transporter permease</fullName>
    </submittedName>
</protein>
<organism evidence="9 10">
    <name type="scientific">Paenibacillus chungangensis</name>
    <dbReference type="NCBI Taxonomy" id="696535"/>
    <lineage>
        <taxon>Bacteria</taxon>
        <taxon>Bacillati</taxon>
        <taxon>Bacillota</taxon>
        <taxon>Bacilli</taxon>
        <taxon>Bacillales</taxon>
        <taxon>Paenibacillaceae</taxon>
        <taxon>Paenibacillus</taxon>
    </lineage>
</organism>
<feature type="domain" description="ABC transmembrane type-1" evidence="8">
    <location>
        <begin position="79"/>
        <end position="281"/>
    </location>
</feature>
<comment type="subcellular location">
    <subcellularLocation>
        <location evidence="1">Cell membrane</location>
        <topology evidence="1">Multi-pass membrane protein</topology>
    </subcellularLocation>
</comment>
<dbReference type="EMBL" id="JBHTJZ010000005">
    <property type="protein sequence ID" value="MFD0958371.1"/>
    <property type="molecule type" value="Genomic_DNA"/>
</dbReference>
<dbReference type="PANTHER" id="PTHR43227">
    <property type="entry name" value="BLL4140 PROTEIN"/>
    <property type="match status" value="1"/>
</dbReference>
<keyword evidence="2" id="KW-0813">Transport</keyword>
<evidence type="ECO:0000259" key="8">
    <source>
        <dbReference type="PROSITE" id="PS50928"/>
    </source>
</evidence>
<dbReference type="RefSeq" id="WP_377562134.1">
    <property type="nucleotide sequence ID" value="NZ_JBHTJZ010000005.1"/>
</dbReference>
<dbReference type="Proteomes" id="UP001596989">
    <property type="component" value="Unassembled WGS sequence"/>
</dbReference>
<feature type="transmembrane region" description="Helical" evidence="7">
    <location>
        <begin position="220"/>
        <end position="238"/>
    </location>
</feature>
<evidence type="ECO:0000256" key="6">
    <source>
        <dbReference type="ARBA" id="ARBA00023136"/>
    </source>
</evidence>
<name>A0ABW3HLJ7_9BACL</name>
<accession>A0ABW3HLJ7</accession>
<dbReference type="CDD" id="cd06261">
    <property type="entry name" value="TM_PBP2"/>
    <property type="match status" value="1"/>
</dbReference>
<keyword evidence="3" id="KW-1003">Cell membrane</keyword>
<comment type="caution">
    <text evidence="9">The sequence shown here is derived from an EMBL/GenBank/DDBJ whole genome shotgun (WGS) entry which is preliminary data.</text>
</comment>
<reference evidence="10" key="1">
    <citation type="journal article" date="2019" name="Int. J. Syst. Evol. Microbiol.">
        <title>The Global Catalogue of Microorganisms (GCM) 10K type strain sequencing project: providing services to taxonomists for standard genome sequencing and annotation.</title>
        <authorList>
            <consortium name="The Broad Institute Genomics Platform"/>
            <consortium name="The Broad Institute Genome Sequencing Center for Infectious Disease"/>
            <person name="Wu L."/>
            <person name="Ma J."/>
        </authorList>
    </citation>
    <scope>NUCLEOTIDE SEQUENCE [LARGE SCALE GENOMIC DNA]</scope>
    <source>
        <strain evidence="10">CCUG 59129</strain>
    </source>
</reference>
<feature type="transmembrane region" description="Helical" evidence="7">
    <location>
        <begin position="112"/>
        <end position="131"/>
    </location>
</feature>
<evidence type="ECO:0000256" key="2">
    <source>
        <dbReference type="ARBA" id="ARBA00022448"/>
    </source>
</evidence>
<sequence length="290" mass="33152">MKVKRRLSAKTIRQLEGSLFIAPWIIGFLVFMAFPIGYSFYMSVHRVRILATGIETSYVGLNWYRTILLENGSVLFNDLIPFLNEAALMIPIIIIFSLLIAIMLNQQFPGRLVFRTIFFLPVIFTTGRVILEFIAQGEGGLDILARYNVNAILISNLPEIWANAIIAIMESFILILWYSGVQILIFLAGRQTISSTIYEASRIDGATPWETFWKITLPGMIPFIFLNIIYTVVDLFTFPTNPIINRVSTDNYGLSSALAWIYFAIILVFLIMILLIFNRVTRAYRTINHE</sequence>
<evidence type="ECO:0000256" key="4">
    <source>
        <dbReference type="ARBA" id="ARBA00022692"/>
    </source>
</evidence>
<evidence type="ECO:0000313" key="9">
    <source>
        <dbReference type="EMBL" id="MFD0958371.1"/>
    </source>
</evidence>
<dbReference type="PANTHER" id="PTHR43227:SF3">
    <property type="entry name" value="BINDING-PROTEIN-DEPENDENT TRANSPORT SYSTEMS INNER MEMBRANE COMPONENT"/>
    <property type="match status" value="1"/>
</dbReference>
<evidence type="ECO:0000256" key="7">
    <source>
        <dbReference type="SAM" id="Phobius"/>
    </source>
</evidence>
<evidence type="ECO:0000256" key="3">
    <source>
        <dbReference type="ARBA" id="ARBA00022475"/>
    </source>
</evidence>